<evidence type="ECO:0000313" key="3">
    <source>
        <dbReference type="Proteomes" id="UP000614334"/>
    </source>
</evidence>
<dbReference type="Proteomes" id="UP000614334">
    <property type="component" value="Unassembled WGS sequence"/>
</dbReference>
<accession>A0A8H7I431</accession>
<reference evidence="2" key="1">
    <citation type="submission" date="2020-09" db="EMBL/GenBank/DDBJ databases">
        <title>Comparative genome analyses of four rice-infecting Rhizoctonia solani isolates reveal extensive enrichment of homogalacturonan modification genes.</title>
        <authorList>
            <person name="Lee D.-Y."/>
            <person name="Jeon J."/>
            <person name="Kim K.-T."/>
            <person name="Cheong K."/>
            <person name="Song H."/>
            <person name="Choi G."/>
            <person name="Ko J."/>
            <person name="Opiyo S.O."/>
            <person name="Zuo S."/>
            <person name="Madhav S."/>
            <person name="Lee Y.-H."/>
            <person name="Wang G.-L."/>
        </authorList>
    </citation>
    <scope>NUCLEOTIDE SEQUENCE</scope>
    <source>
        <strain evidence="2">AG1-IA B2</strain>
    </source>
</reference>
<dbReference type="SUPFAM" id="SSF56672">
    <property type="entry name" value="DNA/RNA polymerases"/>
    <property type="match status" value="1"/>
</dbReference>
<dbReference type="CDD" id="cd09272">
    <property type="entry name" value="RNase_HI_RT_Ty1"/>
    <property type="match status" value="1"/>
</dbReference>
<organism evidence="2 3">
    <name type="scientific">Rhizoctonia solani</name>
    <dbReference type="NCBI Taxonomy" id="456999"/>
    <lineage>
        <taxon>Eukaryota</taxon>
        <taxon>Fungi</taxon>
        <taxon>Dikarya</taxon>
        <taxon>Basidiomycota</taxon>
        <taxon>Agaricomycotina</taxon>
        <taxon>Agaricomycetes</taxon>
        <taxon>Cantharellales</taxon>
        <taxon>Ceratobasidiaceae</taxon>
        <taxon>Rhizoctonia</taxon>
    </lineage>
</organism>
<dbReference type="Pfam" id="PF07727">
    <property type="entry name" value="RVT_2"/>
    <property type="match status" value="1"/>
</dbReference>
<gene>
    <name evidence="2" type="ORF">RHS01_10932</name>
</gene>
<protein>
    <submittedName>
        <fullName evidence="2">Gag-polypeptide of LTR copia-type</fullName>
    </submittedName>
</protein>
<name>A0A8H7I431_9AGAM</name>
<evidence type="ECO:0000259" key="1">
    <source>
        <dbReference type="Pfam" id="PF07727"/>
    </source>
</evidence>
<dbReference type="InterPro" id="IPR013103">
    <property type="entry name" value="RVT_2"/>
</dbReference>
<proteinExistence type="predicted"/>
<dbReference type="PANTHER" id="PTHR11439:SF467">
    <property type="entry name" value="INTEGRASE CATALYTIC DOMAIN-CONTAINING PROTEIN"/>
    <property type="match status" value="1"/>
</dbReference>
<dbReference type="EMBL" id="JACYCF010000042">
    <property type="protein sequence ID" value="KAF8748326.1"/>
    <property type="molecule type" value="Genomic_DNA"/>
</dbReference>
<feature type="domain" description="Reverse transcriptase Ty1/copia-type" evidence="1">
    <location>
        <begin position="90"/>
        <end position="330"/>
    </location>
</feature>
<evidence type="ECO:0000313" key="2">
    <source>
        <dbReference type="EMBL" id="KAF8748326.1"/>
    </source>
</evidence>
<sequence length="565" mass="63495">MENPPPAEPYGANVGAEDAWLMHINAMVEAFNTALAAPPTTFAKAMSCVDAQMWMGAMNKEYNLITNTFLPLCVDYFVCLSTITKHSVGRQVEQPIGRNVVECKWVFGYKIGPNGKILRYKVRLVTKGLSQRPGIDFEDTSSPVANSDSTRALLAKGTSKNYNIIQLNIKTAFLHGKIKEEIYMEQPKGFEDNPVKYVWRLKKALYGLKQAARAFYSRLRKVLEQIGFTRCNSNHAVFHRQNKNNIAFIVAHVDDMLLIGKPCTFLEEIKSEMAKVFELVNLGEPKMFAGVSIRRDCNARTLKILQERYIEEVLKRFDMNDCKPSNTPMAESPNLPKLNSPTVDQALYQRGIGLLMYAMVQTRPDIAYATGLLAQHSANPGHEHWNAFRRTLRYLKGTKDLGIVYKKLKGSELTGYVDANYAGDPNTSQSTTGWTFMIGGASIAWSSRKQPTISLSSTEAEYVAAASATRKLIWLRQFLSELDLLPEGPTTLLTNNQSSMALAKNPINHQCTKHIRIKHHFIREMIELKEVDLQYIPTNKQVADILTKPLGRTKLPGFVTDMGMS</sequence>
<dbReference type="InterPro" id="IPR043502">
    <property type="entry name" value="DNA/RNA_pol_sf"/>
</dbReference>
<dbReference type="PANTHER" id="PTHR11439">
    <property type="entry name" value="GAG-POL-RELATED RETROTRANSPOSON"/>
    <property type="match status" value="1"/>
</dbReference>
<comment type="caution">
    <text evidence="2">The sequence shown here is derived from an EMBL/GenBank/DDBJ whole genome shotgun (WGS) entry which is preliminary data.</text>
</comment>
<dbReference type="AlphaFoldDB" id="A0A8H7I431"/>